<evidence type="ECO:0000313" key="1">
    <source>
        <dbReference type="EMBL" id="CRY95441.1"/>
    </source>
</evidence>
<keyword evidence="1" id="KW-0614">Plasmid</keyword>
<sequence>MSKQITMQQAREYLDLGVMEGAVILREPMGSGWHISMDGKAGGVWTLGTARGELRVFASLDSAANALRDIGWRVTSFEVGRGD</sequence>
<geneLocation type="plasmid" evidence="1">
    <name>pRGRH0626</name>
</geneLocation>
<dbReference type="AlphaFoldDB" id="A0A0H5Q0E2"/>
<reference evidence="1" key="1">
    <citation type="submission" date="2015-06" db="EMBL/GenBank/DDBJ databases">
        <authorList>
            <person name="Joergensen T."/>
        </authorList>
    </citation>
    <scope>NUCLEOTIDE SEQUENCE</scope>
    <source>
        <plasmid evidence="1">pRGRH0626</plasmid>
    </source>
</reference>
<dbReference type="EMBL" id="LN853253">
    <property type="protein sequence ID" value="CRY95441.1"/>
    <property type="molecule type" value="Genomic_DNA"/>
</dbReference>
<reference evidence="1" key="2">
    <citation type="submission" date="2015-07" db="EMBL/GenBank/DDBJ databases">
        <title>Plasmids, circular viruses and viroids from rat gut.</title>
        <authorList>
            <person name="Jorgensen T.J."/>
            <person name="Hansen M.A."/>
            <person name="Xu Z."/>
            <person name="Tabak M.A."/>
            <person name="Sorensen S.J."/>
            <person name="Hansen L.H."/>
        </authorList>
    </citation>
    <scope>NUCLEOTIDE SEQUENCE</scope>
    <source>
        <plasmid evidence="1">pRGRH0626</plasmid>
    </source>
</reference>
<protein>
    <submittedName>
        <fullName evidence="1">Uncharacterized protein</fullName>
    </submittedName>
</protein>
<organism evidence="1">
    <name type="scientific">uncultured prokaryote</name>
    <dbReference type="NCBI Taxonomy" id="198431"/>
    <lineage>
        <taxon>unclassified sequences</taxon>
        <taxon>environmental samples</taxon>
    </lineage>
</organism>
<proteinExistence type="predicted"/>
<accession>A0A0H5Q0E2</accession>
<name>A0A0H5Q0E2_9ZZZZ</name>